<protein>
    <recommendedName>
        <fullName evidence="3">Transmembrane protein</fullName>
    </recommendedName>
</protein>
<evidence type="ECO:0000313" key="2">
    <source>
        <dbReference type="EMBL" id="QNO50572.1"/>
    </source>
</evidence>
<name>A0A7G9YRD8_9EURY</name>
<gene>
    <name evidence="2" type="ORF">HGEBJNHG_00047</name>
</gene>
<accession>A0A7G9YRD8</accession>
<evidence type="ECO:0000256" key="1">
    <source>
        <dbReference type="SAM" id="Phobius"/>
    </source>
</evidence>
<sequence length="179" mass="19241">MYSCHYHYDNEVVIMTWTKIENVWEDLDEVLCGAVCLIFGWGSATLSHECFHLAVARSLGLTATLGELTLTTGSVFVQGDMTYVETMLVAVAGSLGLIIVGLLMIHSFENKMIHMIGVVFLCRAWIDALPLFDLDGGIFVQSACSALGTAGLLAAWIFVILEVLVSGGAIAHVIKSGSV</sequence>
<reference evidence="2" key="1">
    <citation type="submission" date="2020-06" db="EMBL/GenBank/DDBJ databases">
        <title>Unique genomic features of the anaerobic methanotrophic archaea.</title>
        <authorList>
            <person name="Chadwick G.L."/>
            <person name="Skennerton C.T."/>
            <person name="Laso-Perez R."/>
            <person name="Leu A.O."/>
            <person name="Speth D.R."/>
            <person name="Yu H."/>
            <person name="Morgan-Lang C."/>
            <person name="Hatzenpichler R."/>
            <person name="Goudeau D."/>
            <person name="Malmstrom R."/>
            <person name="Brazelton W.J."/>
            <person name="Woyke T."/>
            <person name="Hallam S.J."/>
            <person name="Tyson G.W."/>
            <person name="Wegener G."/>
            <person name="Boetius A."/>
            <person name="Orphan V."/>
        </authorList>
    </citation>
    <scope>NUCLEOTIDE SEQUENCE</scope>
</reference>
<proteinExistence type="predicted"/>
<keyword evidence="1" id="KW-0472">Membrane</keyword>
<feature type="transmembrane region" description="Helical" evidence="1">
    <location>
        <begin position="152"/>
        <end position="174"/>
    </location>
</feature>
<dbReference type="EMBL" id="MT631439">
    <property type="protein sequence ID" value="QNO50572.1"/>
    <property type="molecule type" value="Genomic_DNA"/>
</dbReference>
<organism evidence="2">
    <name type="scientific">Candidatus Methanogaster sp. ANME-2c ERB4</name>
    <dbReference type="NCBI Taxonomy" id="2759911"/>
    <lineage>
        <taxon>Archaea</taxon>
        <taxon>Methanobacteriati</taxon>
        <taxon>Methanobacteriota</taxon>
        <taxon>Stenosarchaea group</taxon>
        <taxon>Methanomicrobia</taxon>
        <taxon>Methanosarcinales</taxon>
        <taxon>ANME-2 cluster</taxon>
        <taxon>Candidatus Methanogasteraceae</taxon>
        <taxon>Candidatus Methanogaster</taxon>
    </lineage>
</organism>
<feature type="transmembrane region" description="Helical" evidence="1">
    <location>
        <begin position="86"/>
        <end position="105"/>
    </location>
</feature>
<feature type="transmembrane region" description="Helical" evidence="1">
    <location>
        <begin position="112"/>
        <end position="132"/>
    </location>
</feature>
<keyword evidence="1" id="KW-0812">Transmembrane</keyword>
<evidence type="ECO:0008006" key="3">
    <source>
        <dbReference type="Google" id="ProtNLM"/>
    </source>
</evidence>
<dbReference type="AlphaFoldDB" id="A0A7G9YRD8"/>
<keyword evidence="1" id="KW-1133">Transmembrane helix</keyword>